<reference evidence="1 2" key="1">
    <citation type="submission" date="2016-07" db="EMBL/GenBank/DDBJ databases">
        <title>Draft Genome Sequence of Methylobrevis pamukkalensis PK2.</title>
        <authorList>
            <person name="Vasilenko O.V."/>
            <person name="Doronina N.V."/>
            <person name="Shmareva M.N."/>
            <person name="Tarlachkov S.V."/>
            <person name="Mustakhimov I."/>
            <person name="Trotsenko Y.A."/>
        </authorList>
    </citation>
    <scope>NUCLEOTIDE SEQUENCE [LARGE SCALE GENOMIC DNA]</scope>
    <source>
        <strain evidence="1 2">PK2</strain>
    </source>
</reference>
<evidence type="ECO:0000313" key="2">
    <source>
        <dbReference type="Proteomes" id="UP000094622"/>
    </source>
</evidence>
<dbReference type="SUPFAM" id="SSF53335">
    <property type="entry name" value="S-adenosyl-L-methionine-dependent methyltransferases"/>
    <property type="match status" value="1"/>
</dbReference>
<dbReference type="InterPro" id="IPR008884">
    <property type="entry name" value="TylF_MeTrfase"/>
</dbReference>
<dbReference type="EMBL" id="MCRJ01000011">
    <property type="protein sequence ID" value="ODN71917.1"/>
    <property type="molecule type" value="Genomic_DNA"/>
</dbReference>
<dbReference type="PANTHER" id="PTHR40036">
    <property type="entry name" value="MACROCIN O-METHYLTRANSFERASE"/>
    <property type="match status" value="1"/>
</dbReference>
<dbReference type="Gene3D" id="3.40.50.150">
    <property type="entry name" value="Vaccinia Virus protein VP39"/>
    <property type="match status" value="1"/>
</dbReference>
<evidence type="ECO:0000313" key="1">
    <source>
        <dbReference type="EMBL" id="ODN71917.1"/>
    </source>
</evidence>
<dbReference type="InterPro" id="IPR029063">
    <property type="entry name" value="SAM-dependent_MTases_sf"/>
</dbReference>
<dbReference type="GO" id="GO:0032259">
    <property type="term" value="P:methylation"/>
    <property type="evidence" value="ECO:0007669"/>
    <property type="project" value="UniProtKB-KW"/>
</dbReference>
<gene>
    <name evidence="1" type="ORF">A6302_00749</name>
</gene>
<sequence>MAAILAAKRFDNVDLEAGDVMASIPAYLARHPELRIALLHLDMDVEAPTAFALEALWDRVVPGGLVVVDDYNAVAGATDAFDAFCAARGIGKVEKTPFYSVPAFVVKPGP</sequence>
<accession>A0A1E3H6G1</accession>
<keyword evidence="2" id="KW-1185">Reference proteome</keyword>
<keyword evidence="1" id="KW-0489">Methyltransferase</keyword>
<proteinExistence type="predicted"/>
<dbReference type="PANTHER" id="PTHR40036:SF1">
    <property type="entry name" value="MACROCIN O-METHYLTRANSFERASE"/>
    <property type="match status" value="1"/>
</dbReference>
<dbReference type="AlphaFoldDB" id="A0A1E3H6G1"/>
<dbReference type="GO" id="GO:0008168">
    <property type="term" value="F:methyltransferase activity"/>
    <property type="evidence" value="ECO:0007669"/>
    <property type="project" value="UniProtKB-KW"/>
</dbReference>
<protein>
    <submittedName>
        <fullName evidence="1">Macrocin-O-methyltransferase (TylF)</fullName>
    </submittedName>
</protein>
<dbReference type="Pfam" id="PF05711">
    <property type="entry name" value="TylF"/>
    <property type="match status" value="1"/>
</dbReference>
<keyword evidence="1" id="KW-0808">Transferase</keyword>
<name>A0A1E3H6G1_9HYPH</name>
<dbReference type="Proteomes" id="UP000094622">
    <property type="component" value="Unassembled WGS sequence"/>
</dbReference>
<comment type="caution">
    <text evidence="1">The sequence shown here is derived from an EMBL/GenBank/DDBJ whole genome shotgun (WGS) entry which is preliminary data.</text>
</comment>
<organism evidence="1 2">
    <name type="scientific">Methylobrevis pamukkalensis</name>
    <dbReference type="NCBI Taxonomy" id="1439726"/>
    <lineage>
        <taxon>Bacteria</taxon>
        <taxon>Pseudomonadati</taxon>
        <taxon>Pseudomonadota</taxon>
        <taxon>Alphaproteobacteria</taxon>
        <taxon>Hyphomicrobiales</taxon>
        <taxon>Pleomorphomonadaceae</taxon>
        <taxon>Methylobrevis</taxon>
    </lineage>
</organism>